<evidence type="ECO:0000259" key="9">
    <source>
        <dbReference type="Pfam" id="PF20936"/>
    </source>
</evidence>
<feature type="region of interest" description="Disordered" evidence="7">
    <location>
        <begin position="1"/>
        <end position="45"/>
    </location>
</feature>
<evidence type="ECO:0000256" key="5">
    <source>
        <dbReference type="ARBA" id="ARBA00023242"/>
    </source>
</evidence>
<keyword evidence="11" id="KW-1185">Reference proteome</keyword>
<dbReference type="PANTHER" id="PTHR15492:SF1">
    <property type="entry name" value="CYCLIN-D1-BINDING PROTEIN 1"/>
    <property type="match status" value="1"/>
</dbReference>
<proteinExistence type="inferred from homology"/>
<evidence type="ECO:0008006" key="12">
    <source>
        <dbReference type="Google" id="ProtNLM"/>
    </source>
</evidence>
<evidence type="ECO:0000256" key="1">
    <source>
        <dbReference type="ARBA" id="ARBA00004123"/>
    </source>
</evidence>
<evidence type="ECO:0000256" key="6">
    <source>
        <dbReference type="ARBA" id="ARBA00023306"/>
    </source>
</evidence>
<feature type="domain" description="Cyclin-D1-binding protein 1-like N-terminal" evidence="8">
    <location>
        <begin position="58"/>
        <end position="198"/>
    </location>
</feature>
<dbReference type="PANTHER" id="PTHR15492">
    <property type="entry name" value="CYCLIN D1-BINDING PROTEIN 1"/>
    <property type="match status" value="1"/>
</dbReference>
<dbReference type="EMBL" id="SRMA01027388">
    <property type="protein sequence ID" value="TRY54017.1"/>
    <property type="molecule type" value="Genomic_DNA"/>
</dbReference>
<feature type="domain" description="Cyclin-D1-binding protein 1-like C-terminal" evidence="9">
    <location>
        <begin position="205"/>
        <end position="301"/>
    </location>
</feature>
<dbReference type="Proteomes" id="UP000316079">
    <property type="component" value="Unassembled WGS sequence"/>
</dbReference>
<dbReference type="Pfam" id="PF20936">
    <property type="entry name" value="GCIP_C"/>
    <property type="match status" value="1"/>
</dbReference>
<dbReference type="Gene3D" id="1.20.1420.10">
    <property type="entry name" value="Talin, central domain"/>
    <property type="match status" value="1"/>
</dbReference>
<dbReference type="InterPro" id="IPR049317">
    <property type="entry name" value="GCIP-like_N"/>
</dbReference>
<evidence type="ECO:0000256" key="3">
    <source>
        <dbReference type="ARBA" id="ARBA00008940"/>
    </source>
</evidence>
<dbReference type="GO" id="GO:0005737">
    <property type="term" value="C:cytoplasm"/>
    <property type="evidence" value="ECO:0007669"/>
    <property type="project" value="UniProtKB-SubCell"/>
</dbReference>
<evidence type="ECO:0000313" key="10">
    <source>
        <dbReference type="EMBL" id="TRY54017.1"/>
    </source>
</evidence>
<evidence type="ECO:0000256" key="7">
    <source>
        <dbReference type="SAM" id="MobiDB-lite"/>
    </source>
</evidence>
<organism evidence="10 11">
    <name type="scientific">Danionella cerebrum</name>
    <dbReference type="NCBI Taxonomy" id="2873325"/>
    <lineage>
        <taxon>Eukaryota</taxon>
        <taxon>Metazoa</taxon>
        <taxon>Chordata</taxon>
        <taxon>Craniata</taxon>
        <taxon>Vertebrata</taxon>
        <taxon>Euteleostomi</taxon>
        <taxon>Actinopterygii</taxon>
        <taxon>Neopterygii</taxon>
        <taxon>Teleostei</taxon>
        <taxon>Ostariophysi</taxon>
        <taxon>Cypriniformes</taxon>
        <taxon>Danionidae</taxon>
        <taxon>Danioninae</taxon>
        <taxon>Danionella</taxon>
    </lineage>
</organism>
<feature type="compositionally biased region" description="Basic and acidic residues" evidence="7">
    <location>
        <begin position="1"/>
        <end position="16"/>
    </location>
</feature>
<reference evidence="10 11" key="1">
    <citation type="journal article" date="2019" name="Sci. Data">
        <title>Hybrid genome assembly and annotation of Danionella translucida.</title>
        <authorList>
            <person name="Kadobianskyi M."/>
            <person name="Schulze L."/>
            <person name="Schuelke M."/>
            <person name="Judkewitz B."/>
        </authorList>
    </citation>
    <scope>NUCLEOTIDE SEQUENCE [LARGE SCALE GENOMIC DNA]</scope>
    <source>
        <strain evidence="10 11">Bolton</strain>
    </source>
</reference>
<keyword evidence="6" id="KW-0131">Cell cycle</keyword>
<dbReference type="STRING" id="623744.A0A553MLF6"/>
<gene>
    <name evidence="10" type="ORF">DNTS_003500</name>
</gene>
<dbReference type="InterPro" id="IPR049318">
    <property type="entry name" value="GCIP_C"/>
</dbReference>
<feature type="non-terminal residue" evidence="10">
    <location>
        <position position="1"/>
    </location>
</feature>
<keyword evidence="5" id="KW-0539">Nucleus</keyword>
<dbReference type="AlphaFoldDB" id="A0A553MLF6"/>
<name>A0A553MLF6_9TELE</name>
<dbReference type="Pfam" id="PF13324">
    <property type="entry name" value="GCIP_N"/>
    <property type="match status" value="1"/>
</dbReference>
<dbReference type="Gene3D" id="1.20.1410.10">
    <property type="entry name" value="I/LWEQ domain"/>
    <property type="match status" value="1"/>
</dbReference>
<comment type="similarity">
    <text evidence="3">Belongs to the CCNDBP1 family.</text>
</comment>
<sequence length="337" mass="37267">FRATRRSTEPSHERRSPACGGVATAEEPPELVAEQQGSKGEPNESCGSFSLSTFWDTLSEAVKATSQEATKLSLMFSKPPVPTGKECMELCESMQKSILSLSTVFFWLPQSQGVRLRLRIRDATVDLLEGLDQLLEAVLSSHGLSLSQEQLLSTGGVWAACDQFSQLPRENRSAVQNELTMQQRLVKDALEELQQALAEAPPVDEEDEEHWSQSERELVCETQGLIKASAAALRKLSSSVRSNGRLETQKEIQELDGLADAAKHISPGVDDLALSLYPPVERQLVQENVFRLAAMLRKLLELTRSSHVCEESDVAWVDFLDGAVEHNLEKIRAVLQT</sequence>
<keyword evidence="4" id="KW-0963">Cytoplasm</keyword>
<evidence type="ECO:0000256" key="2">
    <source>
        <dbReference type="ARBA" id="ARBA00004496"/>
    </source>
</evidence>
<comment type="subcellular location">
    <subcellularLocation>
        <location evidence="2">Cytoplasm</location>
    </subcellularLocation>
    <subcellularLocation>
        <location evidence="1">Nucleus</location>
    </subcellularLocation>
</comment>
<comment type="caution">
    <text evidence="10">The sequence shown here is derived from an EMBL/GenBank/DDBJ whole genome shotgun (WGS) entry which is preliminary data.</text>
</comment>
<dbReference type="GO" id="GO:0005634">
    <property type="term" value="C:nucleus"/>
    <property type="evidence" value="ECO:0007669"/>
    <property type="project" value="UniProtKB-SubCell"/>
</dbReference>
<dbReference type="InterPro" id="IPR026907">
    <property type="entry name" value="GCIP-like"/>
</dbReference>
<evidence type="ECO:0000313" key="11">
    <source>
        <dbReference type="Proteomes" id="UP000316079"/>
    </source>
</evidence>
<dbReference type="OrthoDB" id="41588at2759"/>
<protein>
    <recommendedName>
        <fullName evidence="12">Cyclin-D1-binding protein 1</fullName>
    </recommendedName>
</protein>
<accession>A0A553MLF6</accession>
<evidence type="ECO:0000259" key="8">
    <source>
        <dbReference type="Pfam" id="PF13324"/>
    </source>
</evidence>
<evidence type="ECO:0000256" key="4">
    <source>
        <dbReference type="ARBA" id="ARBA00022490"/>
    </source>
</evidence>